<sequence>MAIYLSNETRYDTRGLPEGFDPHKFYEYRYETLVKDSSLLESFIYKYIPFSLIKSFAFAIDPTAGFKVAQGVITPINRLRIRGHVSVLDQRWLTSTRYRDFGVALPNFGGRSNCWSPYKVYGPSKTASRIFLGSQDLLADTSVDTTGRTRLMGSSQGELILWKAFPYSPARRVASGVDTAGILTFGPVEPLCEAIGGAANNLGFDGYDTEERVISPAAVLHFTDYYALRNKLEAHGNALMQKHAISMLKEWSPFKRDYTLFRNAVELRDIPRSVTSLRDTLKNLRSLFVSLGSNPKLRESIFDLKRTGKNIPGEYLSYHFGWKQTWKDVSDLLALPEKLGKKYSFLIRRSGQPTTFRLKRNFSFSELDTPGFDYNPINPIEFSVKWENRSTWDSELRLVINSTFDFPPINEVSFRNRDFLDRIGLIPRPTDLYNLVPWTWLVDWFTGLGNYVELIDQINRDQQIINWGMITCHTTGKLIAEYQSKTRRTQQRSINFVGLPDTFLDVENRHTSVLDFELQLRKDVASILDVKRTSVPSSLTAYQQSILGALLAQRFPKAH</sequence>
<proteinExistence type="predicted"/>
<protein>
    <submittedName>
        <fullName evidence="1">Uncharacterized protein</fullName>
    </submittedName>
</protein>
<organism evidence="1">
    <name type="scientific">Leviviridae sp</name>
    <dbReference type="NCBI Taxonomy" id="2027243"/>
    <lineage>
        <taxon>Viruses</taxon>
        <taxon>Riboviria</taxon>
        <taxon>Orthornavirae</taxon>
        <taxon>Lenarviricota</taxon>
        <taxon>Leviviricetes</taxon>
        <taxon>Norzivirales</taxon>
        <taxon>Fiersviridae</taxon>
    </lineage>
</organism>
<evidence type="ECO:0000313" key="1">
    <source>
        <dbReference type="EMBL" id="QDH88114.1"/>
    </source>
</evidence>
<accession>A0A514D3C3</accession>
<name>A0A514D3C3_9VIRU</name>
<dbReference type="EMBL" id="MN033858">
    <property type="protein sequence ID" value="QDH88114.1"/>
    <property type="molecule type" value="Genomic_RNA"/>
</dbReference>
<reference evidence="1" key="1">
    <citation type="submission" date="2019-05" db="EMBL/GenBank/DDBJ databases">
        <title>Metatranscriptomic reconstruction reveals RNA viruses with the potential to shape carbon cycling in soil.</title>
        <authorList>
            <person name="Starr E.P."/>
            <person name="Nuccio E."/>
            <person name="Pett-Ridge J."/>
            <person name="Banfield J.F."/>
            <person name="Firestone M.K."/>
        </authorList>
    </citation>
    <scope>NUCLEOTIDE SEQUENCE</scope>
    <source>
        <strain evidence="1">H3_Rhizo_Litter_15_scaffold_189</strain>
    </source>
</reference>
<gene>
    <name evidence="1" type="ORF">H3RhizoLitter15189_000004</name>
</gene>